<feature type="domain" description="GGDEF" evidence="5">
    <location>
        <begin position="208"/>
        <end position="337"/>
    </location>
</feature>
<dbReference type="Gene3D" id="3.30.70.270">
    <property type="match status" value="1"/>
</dbReference>
<proteinExistence type="predicted"/>
<organism evidence="6 7">
    <name type="scientific">Serpens gallinarum</name>
    <dbReference type="NCBI Taxonomy" id="2763075"/>
    <lineage>
        <taxon>Bacteria</taxon>
        <taxon>Pseudomonadati</taxon>
        <taxon>Pseudomonadota</taxon>
        <taxon>Gammaproteobacteria</taxon>
        <taxon>Pseudomonadales</taxon>
        <taxon>Pseudomonadaceae</taxon>
        <taxon>Pseudomonas</taxon>
    </lineage>
</organism>
<sequence length="358" mass="39698">MDRFFARFLQRLRTDFQLSIISLMGLFGVLGISPYAVYRLLEGNYLVGISDLVIVLSTVAAVIFAWVTGNTTKAGLYVCCVFTCLATLIAINLGVNGLFWIYPLILFNFFMVSPGKASIATLLVLAGLIGHSLWQPGTVFESYYQMGSFLVTSLMACILTLIFAYRTQLQREQLQVLAIQDGLTGARNRRAMDTDLKIAASRKRRHGKPQALLVMDLDHFKQINDRFGHPAGDQVLIDFVRLIKRSSRQEDLLYRFGGEEFLLLLQDTELSGLQSAAAQLHQQVRSGLLGPGGPVTVSMGGAVLQSCEPWTSWLQRADRCLYQAKSTGRDRIIIDTQESQPQAHVDPQSTPLVASTDT</sequence>
<dbReference type="RefSeq" id="WP_251835041.1">
    <property type="nucleotide sequence ID" value="NZ_JACSQG010000001.1"/>
</dbReference>
<keyword evidence="4" id="KW-0812">Transmembrane</keyword>
<keyword evidence="4" id="KW-0472">Membrane</keyword>
<feature type="transmembrane region" description="Helical" evidence="4">
    <location>
        <begin position="146"/>
        <end position="165"/>
    </location>
</feature>
<dbReference type="Pfam" id="PF00990">
    <property type="entry name" value="GGDEF"/>
    <property type="match status" value="1"/>
</dbReference>
<evidence type="ECO:0000256" key="1">
    <source>
        <dbReference type="ARBA" id="ARBA00012528"/>
    </source>
</evidence>
<dbReference type="InterPro" id="IPR043128">
    <property type="entry name" value="Rev_trsase/Diguanyl_cyclase"/>
</dbReference>
<evidence type="ECO:0000256" key="2">
    <source>
        <dbReference type="ARBA" id="ARBA00034247"/>
    </source>
</evidence>
<feature type="transmembrane region" description="Helical" evidence="4">
    <location>
        <begin position="45"/>
        <end position="68"/>
    </location>
</feature>
<protein>
    <recommendedName>
        <fullName evidence="1">diguanylate cyclase</fullName>
        <ecNumber evidence="1">2.7.7.65</ecNumber>
    </recommendedName>
</protein>
<dbReference type="SMART" id="SM00267">
    <property type="entry name" value="GGDEF"/>
    <property type="match status" value="1"/>
</dbReference>
<accession>A0ABR8TKI6</accession>
<dbReference type="NCBIfam" id="TIGR00254">
    <property type="entry name" value="GGDEF"/>
    <property type="match status" value="1"/>
</dbReference>
<name>A0ABR8TKI6_9PSED</name>
<evidence type="ECO:0000313" key="6">
    <source>
        <dbReference type="EMBL" id="MBD7976283.1"/>
    </source>
</evidence>
<evidence type="ECO:0000256" key="3">
    <source>
        <dbReference type="SAM" id="MobiDB-lite"/>
    </source>
</evidence>
<feature type="transmembrane region" description="Helical" evidence="4">
    <location>
        <begin position="74"/>
        <end position="105"/>
    </location>
</feature>
<evidence type="ECO:0000256" key="4">
    <source>
        <dbReference type="SAM" id="Phobius"/>
    </source>
</evidence>
<feature type="transmembrane region" description="Helical" evidence="4">
    <location>
        <begin position="20"/>
        <end position="38"/>
    </location>
</feature>
<dbReference type="EC" id="2.7.7.65" evidence="1"/>
<comment type="catalytic activity">
    <reaction evidence="2">
        <text>2 GTP = 3',3'-c-di-GMP + 2 diphosphate</text>
        <dbReference type="Rhea" id="RHEA:24898"/>
        <dbReference type="ChEBI" id="CHEBI:33019"/>
        <dbReference type="ChEBI" id="CHEBI:37565"/>
        <dbReference type="ChEBI" id="CHEBI:58805"/>
        <dbReference type="EC" id="2.7.7.65"/>
    </reaction>
</comment>
<comment type="caution">
    <text evidence="6">The sequence shown here is derived from an EMBL/GenBank/DDBJ whole genome shotgun (WGS) entry which is preliminary data.</text>
</comment>
<gene>
    <name evidence="6" type="ORF">H9642_03680</name>
</gene>
<dbReference type="InterPro" id="IPR050469">
    <property type="entry name" value="Diguanylate_Cyclase"/>
</dbReference>
<dbReference type="InterPro" id="IPR029787">
    <property type="entry name" value="Nucleotide_cyclase"/>
</dbReference>
<evidence type="ECO:0000259" key="5">
    <source>
        <dbReference type="PROSITE" id="PS50887"/>
    </source>
</evidence>
<dbReference type="EMBL" id="JACSQG010000001">
    <property type="protein sequence ID" value="MBD7976283.1"/>
    <property type="molecule type" value="Genomic_DNA"/>
</dbReference>
<keyword evidence="7" id="KW-1185">Reference proteome</keyword>
<dbReference type="InterPro" id="IPR000160">
    <property type="entry name" value="GGDEF_dom"/>
</dbReference>
<dbReference type="Proteomes" id="UP000611945">
    <property type="component" value="Unassembled WGS sequence"/>
</dbReference>
<feature type="region of interest" description="Disordered" evidence="3">
    <location>
        <begin position="336"/>
        <end position="358"/>
    </location>
</feature>
<dbReference type="PROSITE" id="PS50887">
    <property type="entry name" value="GGDEF"/>
    <property type="match status" value="1"/>
</dbReference>
<feature type="transmembrane region" description="Helical" evidence="4">
    <location>
        <begin position="117"/>
        <end position="134"/>
    </location>
</feature>
<dbReference type="PANTHER" id="PTHR45138">
    <property type="entry name" value="REGULATORY COMPONENTS OF SENSORY TRANSDUCTION SYSTEM"/>
    <property type="match status" value="1"/>
</dbReference>
<dbReference type="PANTHER" id="PTHR45138:SF9">
    <property type="entry name" value="DIGUANYLATE CYCLASE DGCM-RELATED"/>
    <property type="match status" value="1"/>
</dbReference>
<evidence type="ECO:0000313" key="7">
    <source>
        <dbReference type="Proteomes" id="UP000611945"/>
    </source>
</evidence>
<reference evidence="6 7" key="1">
    <citation type="submission" date="2020-08" db="EMBL/GenBank/DDBJ databases">
        <title>A Genomic Blueprint of the Chicken Gut Microbiome.</title>
        <authorList>
            <person name="Gilroy R."/>
            <person name="Ravi A."/>
            <person name="Getino M."/>
            <person name="Pursley I."/>
            <person name="Horton D.L."/>
            <person name="Alikhan N.-F."/>
            <person name="Baker D."/>
            <person name="Gharbi K."/>
            <person name="Hall N."/>
            <person name="Watson M."/>
            <person name="Adriaenssens E.M."/>
            <person name="Foster-Nyarko E."/>
            <person name="Jarju S."/>
            <person name="Secka A."/>
            <person name="Antonio M."/>
            <person name="Oren A."/>
            <person name="Chaudhuri R."/>
            <person name="La Ragione R.M."/>
            <person name="Hildebrand F."/>
            <person name="Pallen M.J."/>
        </authorList>
    </citation>
    <scope>NUCLEOTIDE SEQUENCE [LARGE SCALE GENOMIC DNA]</scope>
    <source>
        <strain evidence="6 7">Sa2CUA2</strain>
    </source>
</reference>
<dbReference type="SUPFAM" id="SSF55073">
    <property type="entry name" value="Nucleotide cyclase"/>
    <property type="match status" value="1"/>
</dbReference>
<keyword evidence="4" id="KW-1133">Transmembrane helix</keyword>
<dbReference type="CDD" id="cd01949">
    <property type="entry name" value="GGDEF"/>
    <property type="match status" value="1"/>
</dbReference>